<dbReference type="PANTHER" id="PTHR40388:SF3">
    <property type="entry name" value="DELTA-ACTITOXIN-AEQ1C-LIKE"/>
    <property type="match status" value="1"/>
</dbReference>
<dbReference type="GO" id="GO:0015267">
    <property type="term" value="F:channel activity"/>
    <property type="evidence" value="ECO:0007669"/>
    <property type="project" value="InterPro"/>
</dbReference>
<dbReference type="GO" id="GO:0006812">
    <property type="term" value="P:monoatomic cation transport"/>
    <property type="evidence" value="ECO:0007669"/>
    <property type="project" value="InterPro"/>
</dbReference>
<keyword evidence="4" id="KW-1053">Target membrane</keyword>
<keyword evidence="5" id="KW-0166">Nematocyst</keyword>
<dbReference type="Gene3D" id="2.60.270.20">
    <property type="entry name" value="Cytolysin/lectin"/>
    <property type="match status" value="1"/>
</dbReference>
<dbReference type="GO" id="GO:0046930">
    <property type="term" value="C:pore complex"/>
    <property type="evidence" value="ECO:0007669"/>
    <property type="project" value="InterPro"/>
</dbReference>
<dbReference type="Pfam" id="PF06369">
    <property type="entry name" value="Anemone_cytotox"/>
    <property type="match status" value="1"/>
</dbReference>
<dbReference type="SUPFAM" id="SSF63724">
    <property type="entry name" value="Cytolysin/lectin"/>
    <property type="match status" value="1"/>
</dbReference>
<feature type="compositionally biased region" description="Basic and acidic residues" evidence="6">
    <location>
        <begin position="70"/>
        <end position="82"/>
    </location>
</feature>
<dbReference type="GO" id="GO:0044218">
    <property type="term" value="C:other organism cell membrane"/>
    <property type="evidence" value="ECO:0007669"/>
    <property type="project" value="UniProtKB-KW"/>
</dbReference>
<dbReference type="EMBL" id="JAINUG010000013">
    <property type="protein sequence ID" value="KAJ8414401.1"/>
    <property type="molecule type" value="Genomic_DNA"/>
</dbReference>
<accession>A0AAD7WYH5</accession>
<dbReference type="InterPro" id="IPR009104">
    <property type="entry name" value="Anemon_actinoporin-like"/>
</dbReference>
<evidence type="ECO:0000256" key="6">
    <source>
        <dbReference type="SAM" id="MobiDB-lite"/>
    </source>
</evidence>
<dbReference type="GO" id="GO:0046931">
    <property type="term" value="P:pore complex assembly"/>
    <property type="evidence" value="ECO:0007669"/>
    <property type="project" value="InterPro"/>
</dbReference>
<evidence type="ECO:0000313" key="7">
    <source>
        <dbReference type="EMBL" id="KAJ8414401.1"/>
    </source>
</evidence>
<comment type="caution">
    <text evidence="7">The sequence shown here is derived from an EMBL/GenBank/DDBJ whole genome shotgun (WGS) entry which is preliminary data.</text>
</comment>
<dbReference type="PANTHER" id="PTHR40388">
    <property type="entry name" value="BRYOPORIN"/>
    <property type="match status" value="1"/>
</dbReference>
<dbReference type="InterPro" id="IPR015926">
    <property type="entry name" value="Cytolysin/lectin"/>
</dbReference>
<dbReference type="GO" id="GO:0051715">
    <property type="term" value="P:cytolysis in another organism"/>
    <property type="evidence" value="ECO:0007669"/>
    <property type="project" value="InterPro"/>
</dbReference>
<evidence type="ECO:0000256" key="2">
    <source>
        <dbReference type="ARBA" id="ARBA00004532"/>
    </source>
</evidence>
<organism evidence="7 8">
    <name type="scientific">Aldrovandia affinis</name>
    <dbReference type="NCBI Taxonomy" id="143900"/>
    <lineage>
        <taxon>Eukaryota</taxon>
        <taxon>Metazoa</taxon>
        <taxon>Chordata</taxon>
        <taxon>Craniata</taxon>
        <taxon>Vertebrata</taxon>
        <taxon>Euteleostomi</taxon>
        <taxon>Actinopterygii</taxon>
        <taxon>Neopterygii</taxon>
        <taxon>Teleostei</taxon>
        <taxon>Notacanthiformes</taxon>
        <taxon>Halosauridae</taxon>
        <taxon>Aldrovandia</taxon>
    </lineage>
</organism>
<evidence type="ECO:0000313" key="8">
    <source>
        <dbReference type="Proteomes" id="UP001221898"/>
    </source>
</evidence>
<evidence type="ECO:0000256" key="1">
    <source>
        <dbReference type="ARBA" id="ARBA00004175"/>
    </source>
</evidence>
<evidence type="ECO:0000256" key="4">
    <source>
        <dbReference type="ARBA" id="ARBA00023298"/>
    </source>
</evidence>
<proteinExistence type="predicted"/>
<keyword evidence="4" id="KW-0472">Membrane</keyword>
<dbReference type="AlphaFoldDB" id="A0AAD7WYH5"/>
<protein>
    <submittedName>
        <fullName evidence="7">Uncharacterized protein</fullName>
    </submittedName>
</protein>
<dbReference type="GO" id="GO:0042151">
    <property type="term" value="C:nematocyst"/>
    <property type="evidence" value="ECO:0007669"/>
    <property type="project" value="UniProtKB-SubCell"/>
</dbReference>
<reference evidence="7" key="1">
    <citation type="journal article" date="2023" name="Science">
        <title>Genome structures resolve the early diversification of teleost fishes.</title>
        <authorList>
            <person name="Parey E."/>
            <person name="Louis A."/>
            <person name="Montfort J."/>
            <person name="Bouchez O."/>
            <person name="Roques C."/>
            <person name="Iampietro C."/>
            <person name="Lluch J."/>
            <person name="Castinel A."/>
            <person name="Donnadieu C."/>
            <person name="Desvignes T."/>
            <person name="Floi Bucao C."/>
            <person name="Jouanno E."/>
            <person name="Wen M."/>
            <person name="Mejri S."/>
            <person name="Dirks R."/>
            <person name="Jansen H."/>
            <person name="Henkel C."/>
            <person name="Chen W.J."/>
            <person name="Zahm M."/>
            <person name="Cabau C."/>
            <person name="Klopp C."/>
            <person name="Thompson A.W."/>
            <person name="Robinson-Rechavi M."/>
            <person name="Braasch I."/>
            <person name="Lecointre G."/>
            <person name="Bobe J."/>
            <person name="Postlethwait J.H."/>
            <person name="Berthelot C."/>
            <person name="Roest Crollius H."/>
            <person name="Guiguen Y."/>
        </authorList>
    </citation>
    <scope>NUCLEOTIDE SEQUENCE</scope>
    <source>
        <strain evidence="7">NC1722</strain>
    </source>
</reference>
<dbReference type="Proteomes" id="UP001221898">
    <property type="component" value="Unassembled WGS sequence"/>
</dbReference>
<name>A0AAD7WYH5_9TELE</name>
<feature type="region of interest" description="Disordered" evidence="6">
    <location>
        <begin position="59"/>
        <end position="82"/>
    </location>
</feature>
<sequence length="259" mass="29075">MVWGTFSWHGLGPLQQLRGQEHNLQSCGHTQTGNGKGGGEGVIMVHVSPHSSPVLKKKISEDSQLSEAQEPIHENLSTRKAKMPETAEAFSQAMTTNRNCTIEITNVSSTYCLINPKVYMSSGFTFNPPQPTVRTTKSEVCSFTKDDDTASGSVGVLTYELFDMRNRYCNELIAVMFSVPFDYNLYKNWLAVGIFEQKRKCDEALYKHMYYEKNYTNFTRTEGNGNGVEYKGRVVDVKATMSNVGKAIIKLEVYDKMGQ</sequence>
<comment type="subcellular location">
    <subcellularLocation>
        <location evidence="2">Nematocyst</location>
    </subcellularLocation>
    <subcellularLocation>
        <location evidence="1">Target cell membrane</location>
    </subcellularLocation>
</comment>
<keyword evidence="8" id="KW-1185">Reference proteome</keyword>
<gene>
    <name evidence="7" type="ORF">AAFF_G00052710</name>
</gene>
<dbReference type="InterPro" id="IPR050677">
    <property type="entry name" value="Actinoporin_PFT"/>
</dbReference>
<evidence type="ECO:0000256" key="3">
    <source>
        <dbReference type="ARBA" id="ARBA00022537"/>
    </source>
</evidence>
<keyword evidence="3" id="KW-1052">Target cell membrane</keyword>
<evidence type="ECO:0000256" key="5">
    <source>
        <dbReference type="ARBA" id="ARBA00023331"/>
    </source>
</evidence>